<proteinExistence type="predicted"/>
<evidence type="ECO:0000313" key="2">
    <source>
        <dbReference type="EMBL" id="SVA57426.1"/>
    </source>
</evidence>
<name>A0A381WY20_9ZZZZ</name>
<dbReference type="AlphaFoldDB" id="A0A381WY20"/>
<dbReference type="SUPFAM" id="SSF160443">
    <property type="entry name" value="SMR domain-like"/>
    <property type="match status" value="1"/>
</dbReference>
<protein>
    <recommendedName>
        <fullName evidence="1">Smr domain-containing protein</fullName>
    </recommendedName>
</protein>
<dbReference type="EMBL" id="UINC01013262">
    <property type="protein sequence ID" value="SVA57426.1"/>
    <property type="molecule type" value="Genomic_DNA"/>
</dbReference>
<gene>
    <name evidence="2" type="ORF">METZ01_LOCUS110280</name>
</gene>
<reference evidence="2" key="1">
    <citation type="submission" date="2018-05" db="EMBL/GenBank/DDBJ databases">
        <authorList>
            <person name="Lanie J.A."/>
            <person name="Ng W.-L."/>
            <person name="Kazmierczak K.M."/>
            <person name="Andrzejewski T.M."/>
            <person name="Davidsen T.M."/>
            <person name="Wayne K.J."/>
            <person name="Tettelin H."/>
            <person name="Glass J.I."/>
            <person name="Rusch D."/>
            <person name="Podicherti R."/>
            <person name="Tsui H.-C.T."/>
            <person name="Winkler M.E."/>
        </authorList>
    </citation>
    <scope>NUCLEOTIDE SEQUENCE</scope>
</reference>
<dbReference type="Gene3D" id="3.30.1370.110">
    <property type="match status" value="1"/>
</dbReference>
<accession>A0A381WY20</accession>
<organism evidence="2">
    <name type="scientific">marine metagenome</name>
    <dbReference type="NCBI Taxonomy" id="408172"/>
    <lineage>
        <taxon>unclassified sequences</taxon>
        <taxon>metagenomes</taxon>
        <taxon>ecological metagenomes</taxon>
    </lineage>
</organism>
<sequence>MKEKRFKTVDIGHSNYRLDAAISLLETTVSQCVYDEKVRVLKIITGHGSGKLRDVVKEWCLEQRGRFQAVIYGEDYDMFNQKAIDMRRECGQPRDPDYGRNNHAVIYIWFR</sequence>
<dbReference type="Pfam" id="PF01713">
    <property type="entry name" value="Smr"/>
    <property type="match status" value="1"/>
</dbReference>
<dbReference type="InterPro" id="IPR036063">
    <property type="entry name" value="Smr_dom_sf"/>
</dbReference>
<dbReference type="InterPro" id="IPR002625">
    <property type="entry name" value="Smr_dom"/>
</dbReference>
<feature type="domain" description="Smr" evidence="1">
    <location>
        <begin position="16"/>
        <end position="66"/>
    </location>
</feature>
<evidence type="ECO:0000259" key="1">
    <source>
        <dbReference type="Pfam" id="PF01713"/>
    </source>
</evidence>